<comment type="caution">
    <text evidence="2">The sequence shown here is derived from an EMBL/GenBank/DDBJ whole genome shotgun (WGS) entry which is preliminary data.</text>
</comment>
<dbReference type="EMBL" id="QGGU01000002">
    <property type="protein sequence ID" value="PWK53740.1"/>
    <property type="molecule type" value="Genomic_DNA"/>
</dbReference>
<sequence length="272" mass="30638">MSGNTLPFSITDLAIDYCPADPDKPTFVFVHGNTQNSSCGEGLIKFFAERDHSTLCYDLPGHGRSAPAPDHYHFNDLIQLNAELLAHYSLQSPILGGHSLGGMIQAAAVANDLVQARSLILCGSLDQNPLDAMQVFNREQAQSMALYLDDYMNSGSVLYKRQKYYDYFANRHLDDAFLEIINRRYNQPHASNNNLSTLTGFTVREKLCQKEIPILVIHGEDETVIPKPLVEIMSEHYKTMQIEWLTGGGHNAFFQQAEQTEAILKKHYERLT</sequence>
<dbReference type="PANTHER" id="PTHR43798">
    <property type="entry name" value="MONOACYLGLYCEROL LIPASE"/>
    <property type="match status" value="1"/>
</dbReference>
<feature type="domain" description="AB hydrolase-1" evidence="1">
    <location>
        <begin position="25"/>
        <end position="255"/>
    </location>
</feature>
<organism evidence="2 3">
    <name type="scientific">Pleionea mediterranea</name>
    <dbReference type="NCBI Taxonomy" id="523701"/>
    <lineage>
        <taxon>Bacteria</taxon>
        <taxon>Pseudomonadati</taxon>
        <taxon>Pseudomonadota</taxon>
        <taxon>Gammaproteobacteria</taxon>
        <taxon>Oceanospirillales</taxon>
        <taxon>Pleioneaceae</taxon>
        <taxon>Pleionea</taxon>
    </lineage>
</organism>
<reference evidence="2 3" key="1">
    <citation type="submission" date="2018-05" db="EMBL/GenBank/DDBJ databases">
        <title>Genomic Encyclopedia of Type Strains, Phase IV (KMG-IV): sequencing the most valuable type-strain genomes for metagenomic binning, comparative biology and taxonomic classification.</title>
        <authorList>
            <person name="Goeker M."/>
        </authorList>
    </citation>
    <scope>NUCLEOTIDE SEQUENCE [LARGE SCALE GENOMIC DNA]</scope>
    <source>
        <strain evidence="2 3">DSM 25350</strain>
    </source>
</reference>
<dbReference type="AlphaFoldDB" id="A0A316G1R3"/>
<dbReference type="InterPro" id="IPR050266">
    <property type="entry name" value="AB_hydrolase_sf"/>
</dbReference>
<protein>
    <submittedName>
        <fullName evidence="2">Pimeloyl-ACP methyl ester carboxylesterase</fullName>
    </submittedName>
</protein>
<dbReference type="InterPro" id="IPR000073">
    <property type="entry name" value="AB_hydrolase_1"/>
</dbReference>
<evidence type="ECO:0000259" key="1">
    <source>
        <dbReference type="Pfam" id="PF00561"/>
    </source>
</evidence>
<dbReference type="Proteomes" id="UP000245790">
    <property type="component" value="Unassembled WGS sequence"/>
</dbReference>
<dbReference type="Pfam" id="PF00561">
    <property type="entry name" value="Abhydrolase_1"/>
    <property type="match status" value="1"/>
</dbReference>
<accession>A0A316G1R3</accession>
<name>A0A316G1R3_9GAMM</name>
<keyword evidence="3" id="KW-1185">Reference proteome</keyword>
<dbReference type="SUPFAM" id="SSF53474">
    <property type="entry name" value="alpha/beta-Hydrolases"/>
    <property type="match status" value="1"/>
</dbReference>
<dbReference type="PRINTS" id="PR00111">
    <property type="entry name" value="ABHYDROLASE"/>
</dbReference>
<dbReference type="OrthoDB" id="9806902at2"/>
<evidence type="ECO:0000313" key="3">
    <source>
        <dbReference type="Proteomes" id="UP000245790"/>
    </source>
</evidence>
<dbReference type="InterPro" id="IPR029058">
    <property type="entry name" value="AB_hydrolase_fold"/>
</dbReference>
<dbReference type="Gene3D" id="3.40.50.1820">
    <property type="entry name" value="alpha/beta hydrolase"/>
    <property type="match status" value="1"/>
</dbReference>
<gene>
    <name evidence="2" type="ORF">C8D97_102129</name>
</gene>
<dbReference type="GO" id="GO:0016020">
    <property type="term" value="C:membrane"/>
    <property type="evidence" value="ECO:0007669"/>
    <property type="project" value="TreeGrafter"/>
</dbReference>
<dbReference type="PANTHER" id="PTHR43798:SF33">
    <property type="entry name" value="HYDROLASE, PUTATIVE (AFU_ORTHOLOGUE AFUA_2G14860)-RELATED"/>
    <property type="match status" value="1"/>
</dbReference>
<dbReference type="RefSeq" id="WP_109761806.1">
    <property type="nucleotide sequence ID" value="NZ_QGGU01000002.1"/>
</dbReference>
<evidence type="ECO:0000313" key="2">
    <source>
        <dbReference type="EMBL" id="PWK53740.1"/>
    </source>
</evidence>
<proteinExistence type="predicted"/>